<dbReference type="EMBL" id="CACRXK020028470">
    <property type="protein sequence ID" value="CAB4041537.1"/>
    <property type="molecule type" value="Genomic_DNA"/>
</dbReference>
<feature type="compositionally biased region" description="Acidic residues" evidence="1">
    <location>
        <begin position="1"/>
        <end position="13"/>
    </location>
</feature>
<name>A0A7D9LZB0_PARCT</name>
<keyword evidence="3" id="KW-1185">Reference proteome</keyword>
<organism evidence="2 3">
    <name type="scientific">Paramuricea clavata</name>
    <name type="common">Red gorgonian</name>
    <name type="synonym">Violescent sea-whip</name>
    <dbReference type="NCBI Taxonomy" id="317549"/>
    <lineage>
        <taxon>Eukaryota</taxon>
        <taxon>Metazoa</taxon>
        <taxon>Cnidaria</taxon>
        <taxon>Anthozoa</taxon>
        <taxon>Octocorallia</taxon>
        <taxon>Malacalcyonacea</taxon>
        <taxon>Plexauridae</taxon>
        <taxon>Paramuricea</taxon>
    </lineage>
</organism>
<dbReference type="GO" id="GO:0004386">
    <property type="term" value="F:helicase activity"/>
    <property type="evidence" value="ECO:0007669"/>
    <property type="project" value="UniProtKB-KW"/>
</dbReference>
<feature type="compositionally biased region" description="Gly residues" evidence="1">
    <location>
        <begin position="40"/>
        <end position="58"/>
    </location>
</feature>
<accession>A0A7D9LZB0</accession>
<keyword evidence="2" id="KW-0378">Hydrolase</keyword>
<feature type="compositionally biased region" description="Polar residues" evidence="1">
    <location>
        <begin position="80"/>
        <end position="90"/>
    </location>
</feature>
<sequence>AEQEVPDWLEEQAENAIGTNYGPAGGRFGGRDTRKFDKGNSGGGGNDDFGGNSGGGDDAWGVDDSSNNAGGGGDDWNTNSVNTGGDESWD</sequence>
<evidence type="ECO:0000313" key="2">
    <source>
        <dbReference type="EMBL" id="CAB4041537.1"/>
    </source>
</evidence>
<proteinExistence type="predicted"/>
<dbReference type="AlphaFoldDB" id="A0A7D9LZB0"/>
<dbReference type="Proteomes" id="UP001152795">
    <property type="component" value="Unassembled WGS sequence"/>
</dbReference>
<reference evidence="2" key="1">
    <citation type="submission" date="2020-04" db="EMBL/GenBank/DDBJ databases">
        <authorList>
            <person name="Alioto T."/>
            <person name="Alioto T."/>
            <person name="Gomez Garrido J."/>
        </authorList>
    </citation>
    <scope>NUCLEOTIDE SEQUENCE</scope>
    <source>
        <strain evidence="2">A484AB</strain>
    </source>
</reference>
<keyword evidence="2" id="KW-0347">Helicase</keyword>
<feature type="compositionally biased region" description="Basic and acidic residues" evidence="1">
    <location>
        <begin position="29"/>
        <end position="38"/>
    </location>
</feature>
<feature type="region of interest" description="Disordered" evidence="1">
    <location>
        <begin position="1"/>
        <end position="90"/>
    </location>
</feature>
<keyword evidence="2" id="KW-0067">ATP-binding</keyword>
<evidence type="ECO:0000256" key="1">
    <source>
        <dbReference type="SAM" id="MobiDB-lite"/>
    </source>
</evidence>
<keyword evidence="2" id="KW-0547">Nucleotide-binding</keyword>
<feature type="non-terminal residue" evidence="2">
    <location>
        <position position="1"/>
    </location>
</feature>
<comment type="caution">
    <text evidence="2">The sequence shown here is derived from an EMBL/GenBank/DDBJ whole genome shotgun (WGS) entry which is preliminary data.</text>
</comment>
<evidence type="ECO:0000313" key="3">
    <source>
        <dbReference type="Proteomes" id="UP001152795"/>
    </source>
</evidence>
<gene>
    <name evidence="2" type="ORF">PACLA_8A070184</name>
</gene>
<protein>
    <submittedName>
        <fullName evidence="2">Probable ATP-dependent RNA helicase DDX4</fullName>
    </submittedName>
</protein>